<dbReference type="SUPFAM" id="SSF54171">
    <property type="entry name" value="DNA-binding domain"/>
    <property type="match status" value="1"/>
</dbReference>
<dbReference type="InterPro" id="IPR044068">
    <property type="entry name" value="CB"/>
</dbReference>
<dbReference type="InterPro" id="IPR016177">
    <property type="entry name" value="DNA-bd_dom_sf"/>
</dbReference>
<keyword evidence="2 4" id="KW-0238">DNA-binding</keyword>
<gene>
    <name evidence="7" type="ORF">H6A32_10645</name>
</gene>
<feature type="domain" description="Tyr recombinase" evidence="5">
    <location>
        <begin position="179"/>
        <end position="402"/>
    </location>
</feature>
<dbReference type="PANTHER" id="PTHR30349">
    <property type="entry name" value="PHAGE INTEGRASE-RELATED"/>
    <property type="match status" value="1"/>
</dbReference>
<dbReference type="PROSITE" id="PS51898">
    <property type="entry name" value="TYR_RECOMBINASE"/>
    <property type="match status" value="1"/>
</dbReference>
<evidence type="ECO:0000256" key="3">
    <source>
        <dbReference type="ARBA" id="ARBA00023172"/>
    </source>
</evidence>
<organism evidence="7 8">
    <name type="scientific">Drancourtella massiliensis</name>
    <dbReference type="NCBI Taxonomy" id="1632013"/>
    <lineage>
        <taxon>Bacteria</taxon>
        <taxon>Bacillati</taxon>
        <taxon>Bacillota</taxon>
        <taxon>Clostridia</taxon>
        <taxon>Eubacteriales</taxon>
        <taxon>Oscillospiraceae</taxon>
        <taxon>Drancourtella</taxon>
    </lineage>
</organism>
<evidence type="ECO:0000259" key="5">
    <source>
        <dbReference type="PROSITE" id="PS51898"/>
    </source>
</evidence>
<comment type="caution">
    <text evidence="7">The sequence shown here is derived from an EMBL/GenBank/DDBJ whole genome shotgun (WGS) entry which is preliminary data.</text>
</comment>
<dbReference type="InterPro" id="IPR004191">
    <property type="entry name" value="Integrase_Tn916-type_DNA-bd_N"/>
</dbReference>
<evidence type="ECO:0000256" key="2">
    <source>
        <dbReference type="ARBA" id="ARBA00023125"/>
    </source>
</evidence>
<evidence type="ECO:0000313" key="7">
    <source>
        <dbReference type="EMBL" id="MBM6744756.1"/>
    </source>
</evidence>
<dbReference type="EMBL" id="JACJKH010000018">
    <property type="protein sequence ID" value="MBM6744756.1"/>
    <property type="molecule type" value="Genomic_DNA"/>
</dbReference>
<dbReference type="CDD" id="cd01189">
    <property type="entry name" value="INT_ICEBs1_C_like"/>
    <property type="match status" value="1"/>
</dbReference>
<evidence type="ECO:0000256" key="4">
    <source>
        <dbReference type="PROSITE-ProRule" id="PRU01248"/>
    </source>
</evidence>
<dbReference type="PANTHER" id="PTHR30349:SF41">
    <property type="entry name" value="INTEGRASE_RECOMBINASE PROTEIN MJ0367-RELATED"/>
    <property type="match status" value="1"/>
</dbReference>
<dbReference type="InterPro" id="IPR002104">
    <property type="entry name" value="Integrase_catalytic"/>
</dbReference>
<dbReference type="Gene3D" id="1.10.150.130">
    <property type="match status" value="1"/>
</dbReference>
<accession>A0ABS2EIB4</accession>
<evidence type="ECO:0000256" key="1">
    <source>
        <dbReference type="ARBA" id="ARBA00008857"/>
    </source>
</evidence>
<keyword evidence="3" id="KW-0233">DNA recombination</keyword>
<reference evidence="7 8" key="1">
    <citation type="journal article" date="2021" name="Sci. Rep.">
        <title>The distribution of antibiotic resistance genes in chicken gut microbiota commensals.</title>
        <authorList>
            <person name="Juricova H."/>
            <person name="Matiasovicova J."/>
            <person name="Kubasova T."/>
            <person name="Cejkova D."/>
            <person name="Rychlik I."/>
        </authorList>
    </citation>
    <scope>NUCLEOTIDE SEQUENCE [LARGE SCALE GENOMIC DNA]</scope>
    <source>
        <strain evidence="7 8">An770</strain>
    </source>
</reference>
<protein>
    <submittedName>
        <fullName evidence="7">Site-specific integrase</fullName>
    </submittedName>
</protein>
<dbReference type="Gene3D" id="3.30.160.60">
    <property type="entry name" value="Classic Zinc Finger"/>
    <property type="match status" value="1"/>
</dbReference>
<dbReference type="InterPro" id="IPR013762">
    <property type="entry name" value="Integrase-like_cat_sf"/>
</dbReference>
<evidence type="ECO:0000313" key="8">
    <source>
        <dbReference type="Proteomes" id="UP000775686"/>
    </source>
</evidence>
<proteinExistence type="inferred from homology"/>
<evidence type="ECO:0000259" key="6">
    <source>
        <dbReference type="PROSITE" id="PS51900"/>
    </source>
</evidence>
<dbReference type="Pfam" id="PF02920">
    <property type="entry name" value="Integrase_DNA"/>
    <property type="match status" value="1"/>
</dbReference>
<dbReference type="InterPro" id="IPR050090">
    <property type="entry name" value="Tyrosine_recombinase_XerCD"/>
</dbReference>
<dbReference type="PROSITE" id="PS51900">
    <property type="entry name" value="CB"/>
    <property type="match status" value="1"/>
</dbReference>
<dbReference type="Pfam" id="PF00589">
    <property type="entry name" value="Phage_integrase"/>
    <property type="match status" value="1"/>
</dbReference>
<dbReference type="RefSeq" id="WP_204864325.1">
    <property type="nucleotide sequence ID" value="NZ_JACJKH010000018.1"/>
</dbReference>
<sequence length="411" mass="48044">MAKTRKDLRGRSLRKGEVQRTSDKRYMYTYTDPLGRRKFIYANDLTQLREKEEKLLKDQLDGLDIYVAGKATLNETFDRYISTKYNLRESTRSSYLYTYDHYVRDTFGLKRIAEIKYSDVLQFYYHLLNQQGISLGTLDSVHCLLHPTFQLAVRDEIIRKNPTDGVMKEISRESGKNRGVRHALTIEQQRCFMEYIANHPIYYHWWPMFTILLGTGCRIGEALGLRWQDIDFENRVISINHSLVYYPTNGSNKCVLRVSLPKTDAGIRTIPMLDIVKDAFEMLYEEQKENGFNETEIDGMTGFIFCNRFGSVPNPQTVNHTIKRIANNYNADEVVRAKKEHRDPIILPNFSCHHLRHTFCTRLCENETNLKVIQSIMGHKNIETTLDIYAEATEKKKQESFENLAAKLDIF</sequence>
<dbReference type="Gene3D" id="1.10.443.10">
    <property type="entry name" value="Intergrase catalytic core"/>
    <property type="match status" value="1"/>
</dbReference>
<dbReference type="InterPro" id="IPR011010">
    <property type="entry name" value="DNA_brk_join_enz"/>
</dbReference>
<keyword evidence="8" id="KW-1185">Reference proteome</keyword>
<name>A0ABS2EIB4_9FIRM</name>
<dbReference type="Proteomes" id="UP000775686">
    <property type="component" value="Unassembled WGS sequence"/>
</dbReference>
<comment type="similarity">
    <text evidence="1">Belongs to the 'phage' integrase family.</text>
</comment>
<dbReference type="InterPro" id="IPR010998">
    <property type="entry name" value="Integrase_recombinase_N"/>
</dbReference>
<feature type="domain" description="Core-binding (CB)" evidence="6">
    <location>
        <begin position="71"/>
        <end position="153"/>
    </location>
</feature>
<dbReference type="SUPFAM" id="SSF56349">
    <property type="entry name" value="DNA breaking-rejoining enzymes"/>
    <property type="match status" value="1"/>
</dbReference>